<dbReference type="AlphaFoldDB" id="A0A1W0VQZ3"/>
<feature type="compositionally biased region" description="Low complexity" evidence="1">
    <location>
        <begin position="17"/>
        <end position="36"/>
    </location>
</feature>
<reference evidence="3" key="2">
    <citation type="journal article" date="2018" name="Plant J.">
        <title>The Sorghum bicolor reference genome: improved assembly, gene annotations, a transcriptome atlas, and signatures of genome organization.</title>
        <authorList>
            <person name="McCormick R.F."/>
            <person name="Truong S.K."/>
            <person name="Sreedasyam A."/>
            <person name="Jenkins J."/>
            <person name="Shu S."/>
            <person name="Sims D."/>
            <person name="Kennedy M."/>
            <person name="Amirebrahimi M."/>
            <person name="Weers B.D."/>
            <person name="McKinley B."/>
            <person name="Mattison A."/>
            <person name="Morishige D.T."/>
            <person name="Grimwood J."/>
            <person name="Schmutz J."/>
            <person name="Mullet J.E."/>
        </authorList>
    </citation>
    <scope>NUCLEOTIDE SEQUENCE [LARGE SCALE GENOMIC DNA]</scope>
    <source>
        <strain evidence="3">cv. BTx623</strain>
    </source>
</reference>
<organism evidence="2 3">
    <name type="scientific">Sorghum bicolor</name>
    <name type="common">Sorghum</name>
    <name type="synonym">Sorghum vulgare</name>
    <dbReference type="NCBI Taxonomy" id="4558"/>
    <lineage>
        <taxon>Eukaryota</taxon>
        <taxon>Viridiplantae</taxon>
        <taxon>Streptophyta</taxon>
        <taxon>Embryophyta</taxon>
        <taxon>Tracheophyta</taxon>
        <taxon>Spermatophyta</taxon>
        <taxon>Magnoliopsida</taxon>
        <taxon>Liliopsida</taxon>
        <taxon>Poales</taxon>
        <taxon>Poaceae</taxon>
        <taxon>PACMAD clade</taxon>
        <taxon>Panicoideae</taxon>
        <taxon>Andropogonodae</taxon>
        <taxon>Andropogoneae</taxon>
        <taxon>Sorghinae</taxon>
        <taxon>Sorghum</taxon>
    </lineage>
</organism>
<evidence type="ECO:0000256" key="1">
    <source>
        <dbReference type="SAM" id="MobiDB-lite"/>
    </source>
</evidence>
<keyword evidence="3" id="KW-1185">Reference proteome</keyword>
<evidence type="ECO:0000313" key="2">
    <source>
        <dbReference type="EMBL" id="OQU75696.1"/>
    </source>
</evidence>
<feature type="region of interest" description="Disordered" evidence="1">
    <location>
        <begin position="1"/>
        <end position="50"/>
    </location>
</feature>
<protein>
    <submittedName>
        <fullName evidence="2">Uncharacterized protein</fullName>
    </submittedName>
</protein>
<dbReference type="Gramene" id="OQU75696">
    <property type="protein sequence ID" value="OQU75696"/>
    <property type="gene ID" value="SORBI_3010G008466"/>
</dbReference>
<proteinExistence type="predicted"/>
<dbReference type="InParanoid" id="A0A1W0VQZ3"/>
<accession>A0A1W0VQZ3</accession>
<evidence type="ECO:0000313" key="3">
    <source>
        <dbReference type="Proteomes" id="UP000000768"/>
    </source>
</evidence>
<gene>
    <name evidence="2" type="ORF">SORBI_3010G008466</name>
</gene>
<sequence>MAGDGQPPSPPGSRTDAVPTSASRATATPAENTSASRARRPRPALRTSSRGAVACLLHAEAETRSEAASDAPAIPYMLPTYRSAFGRRWGASSPRSARRCGGVRRSARCINIMRSRLD</sequence>
<name>A0A1W0VQZ3_SORBI</name>
<dbReference type="EMBL" id="CM000769">
    <property type="protein sequence ID" value="OQU75696.1"/>
    <property type="molecule type" value="Genomic_DNA"/>
</dbReference>
<reference evidence="2 3" key="1">
    <citation type="journal article" date="2009" name="Nature">
        <title>The Sorghum bicolor genome and the diversification of grasses.</title>
        <authorList>
            <person name="Paterson A.H."/>
            <person name="Bowers J.E."/>
            <person name="Bruggmann R."/>
            <person name="Dubchak I."/>
            <person name="Grimwood J."/>
            <person name="Gundlach H."/>
            <person name="Haberer G."/>
            <person name="Hellsten U."/>
            <person name="Mitros T."/>
            <person name="Poliakov A."/>
            <person name="Schmutz J."/>
            <person name="Spannagl M."/>
            <person name="Tang H."/>
            <person name="Wang X."/>
            <person name="Wicker T."/>
            <person name="Bharti A.K."/>
            <person name="Chapman J."/>
            <person name="Feltus F.A."/>
            <person name="Gowik U."/>
            <person name="Grigoriev I.V."/>
            <person name="Lyons E."/>
            <person name="Maher C.A."/>
            <person name="Martis M."/>
            <person name="Narechania A."/>
            <person name="Otillar R.P."/>
            <person name="Penning B.W."/>
            <person name="Salamov A.A."/>
            <person name="Wang Y."/>
            <person name="Zhang L."/>
            <person name="Carpita N.C."/>
            <person name="Freeling M."/>
            <person name="Gingle A.R."/>
            <person name="Hash C.T."/>
            <person name="Keller B."/>
            <person name="Klein P."/>
            <person name="Kresovich S."/>
            <person name="McCann M.C."/>
            <person name="Ming R."/>
            <person name="Peterson D.G."/>
            <person name="Mehboob-ur-Rahman"/>
            <person name="Ware D."/>
            <person name="Westhoff P."/>
            <person name="Mayer K.F."/>
            <person name="Messing J."/>
            <person name="Rokhsar D.S."/>
        </authorList>
    </citation>
    <scope>NUCLEOTIDE SEQUENCE [LARGE SCALE GENOMIC DNA]</scope>
    <source>
        <strain evidence="3">cv. BTx623</strain>
    </source>
</reference>
<dbReference type="Proteomes" id="UP000000768">
    <property type="component" value="Chromosome 10"/>
</dbReference>